<evidence type="ECO:0000313" key="2">
    <source>
        <dbReference type="Proteomes" id="UP000563094"/>
    </source>
</evidence>
<comment type="caution">
    <text evidence="1">The sequence shown here is derived from an EMBL/GenBank/DDBJ whole genome shotgun (WGS) entry which is preliminary data.</text>
</comment>
<gene>
    <name evidence="1" type="ORF">FHS90_001487</name>
</gene>
<reference evidence="1 2" key="1">
    <citation type="submission" date="2020-08" db="EMBL/GenBank/DDBJ databases">
        <title>Genomic Encyclopedia of Type Strains, Phase IV (KMG-IV): sequencing the most valuable type-strain genomes for metagenomic binning, comparative biology and taxonomic classification.</title>
        <authorList>
            <person name="Goeker M."/>
        </authorList>
    </citation>
    <scope>NUCLEOTIDE SEQUENCE [LARGE SCALE GENOMIC DNA]</scope>
    <source>
        <strain evidence="1 2">DSM 29854</strain>
    </source>
</reference>
<dbReference type="RefSeq" id="WP_182512521.1">
    <property type="nucleotide sequence ID" value="NZ_JACJIQ010000005.1"/>
</dbReference>
<dbReference type="AlphaFoldDB" id="A0A839GJ56"/>
<dbReference type="EMBL" id="JACJIQ010000005">
    <property type="protein sequence ID" value="MBA9076779.1"/>
    <property type="molecule type" value="Genomic_DNA"/>
</dbReference>
<accession>A0A839GJ56</accession>
<proteinExistence type="predicted"/>
<keyword evidence="2" id="KW-1185">Reference proteome</keyword>
<evidence type="ECO:0000313" key="1">
    <source>
        <dbReference type="EMBL" id="MBA9076779.1"/>
    </source>
</evidence>
<organism evidence="1 2">
    <name type="scientific">Rufibacter quisquiliarum</name>
    <dbReference type="NCBI Taxonomy" id="1549639"/>
    <lineage>
        <taxon>Bacteria</taxon>
        <taxon>Pseudomonadati</taxon>
        <taxon>Bacteroidota</taxon>
        <taxon>Cytophagia</taxon>
        <taxon>Cytophagales</taxon>
        <taxon>Hymenobacteraceae</taxon>
        <taxon>Rufibacter</taxon>
    </lineage>
</organism>
<protein>
    <submittedName>
        <fullName evidence="1">Uncharacterized protein</fullName>
    </submittedName>
</protein>
<sequence>MAISSSGDVLPVLELFSQKQPGNAKVLHLPGKKNCTGGKQGSLKETAFVSPPTFKVVENPITVLKHSPHACSGLETSNAANCKFAICRLLILMQEGNYKYPWNLLPDCTSGRAER</sequence>
<name>A0A839GJ56_9BACT</name>
<dbReference type="Proteomes" id="UP000563094">
    <property type="component" value="Unassembled WGS sequence"/>
</dbReference>